<keyword evidence="1" id="KW-0812">Transmembrane</keyword>
<keyword evidence="1" id="KW-0472">Membrane</keyword>
<evidence type="ECO:0000256" key="1">
    <source>
        <dbReference type="SAM" id="Phobius"/>
    </source>
</evidence>
<evidence type="ECO:0000313" key="2">
    <source>
        <dbReference type="EMBL" id="ESA05875.1"/>
    </source>
</evidence>
<keyword evidence="1" id="KW-1133">Transmembrane helix</keyword>
<protein>
    <submittedName>
        <fullName evidence="2">Uncharacterized protein</fullName>
    </submittedName>
</protein>
<dbReference type="AlphaFoldDB" id="U9TCL2"/>
<accession>U9TCL2</accession>
<reference evidence="2" key="1">
    <citation type="submission" date="2013-07" db="EMBL/GenBank/DDBJ databases">
        <title>The genome of an arbuscular mycorrhizal fungus provides insights into the evolution of the oldest plant symbiosis.</title>
        <authorList>
            <consortium name="DOE Joint Genome Institute"/>
            <person name="Tisserant E."/>
            <person name="Malbreil M."/>
            <person name="Kuo A."/>
            <person name="Kohler A."/>
            <person name="Symeonidi A."/>
            <person name="Balestrini R."/>
            <person name="Charron P."/>
            <person name="Duensing N."/>
            <person name="Frei-dit-Frey N."/>
            <person name="Gianinazzi-Pearson V."/>
            <person name="Gilbert B."/>
            <person name="Handa Y."/>
            <person name="Hijri M."/>
            <person name="Kaul R."/>
            <person name="Kawaguchi M."/>
            <person name="Krajinski F."/>
            <person name="Lammers P."/>
            <person name="Lapierre D."/>
            <person name="Masclaux F.G."/>
            <person name="Murat C."/>
            <person name="Morin E."/>
            <person name="Ndikumana S."/>
            <person name="Pagni M."/>
            <person name="Petitpierre D."/>
            <person name="Requena N."/>
            <person name="Rosikiewicz P."/>
            <person name="Riley R."/>
            <person name="Saito K."/>
            <person name="San Clemente H."/>
            <person name="Shapiro H."/>
            <person name="van Tuinen D."/>
            <person name="Becard G."/>
            <person name="Bonfante P."/>
            <person name="Paszkowski U."/>
            <person name="Shachar-Hill Y."/>
            <person name="Young J.P."/>
            <person name="Sanders I.R."/>
            <person name="Henrissat B."/>
            <person name="Rensing S.A."/>
            <person name="Grigoriev I.V."/>
            <person name="Corradi N."/>
            <person name="Roux C."/>
            <person name="Martin F."/>
        </authorList>
    </citation>
    <scope>NUCLEOTIDE SEQUENCE</scope>
    <source>
        <strain evidence="2">DAOM 197198</strain>
    </source>
</reference>
<sequence length="77" mass="8641">MQFFFRDGSWTRISDWELKNERLLDLKFGETVSCGGGVVFSFIVGTSLILWNSRNGKLASLLEPGFFVAWFGSNGLS</sequence>
<dbReference type="EMBL" id="KI292400">
    <property type="protein sequence ID" value="ESA05875.1"/>
    <property type="molecule type" value="Genomic_DNA"/>
</dbReference>
<dbReference type="HOGENOM" id="CLU_2639361_0_0_1"/>
<feature type="transmembrane region" description="Helical" evidence="1">
    <location>
        <begin position="28"/>
        <end position="51"/>
    </location>
</feature>
<proteinExistence type="predicted"/>
<name>U9TCL2_RHIID</name>
<organism evidence="2">
    <name type="scientific">Rhizophagus irregularis (strain DAOM 181602 / DAOM 197198 / MUCL 43194)</name>
    <name type="common">Arbuscular mycorrhizal fungus</name>
    <name type="synonym">Glomus intraradices</name>
    <dbReference type="NCBI Taxonomy" id="747089"/>
    <lineage>
        <taxon>Eukaryota</taxon>
        <taxon>Fungi</taxon>
        <taxon>Fungi incertae sedis</taxon>
        <taxon>Mucoromycota</taxon>
        <taxon>Glomeromycotina</taxon>
        <taxon>Glomeromycetes</taxon>
        <taxon>Glomerales</taxon>
        <taxon>Glomeraceae</taxon>
        <taxon>Rhizophagus</taxon>
    </lineage>
</organism>
<gene>
    <name evidence="2" type="ORF">GLOINDRAFT_34935</name>
</gene>